<proteinExistence type="predicted"/>
<evidence type="ECO:0000313" key="1">
    <source>
        <dbReference type="EMBL" id="ETV97446.1"/>
    </source>
</evidence>
<dbReference type="AlphaFoldDB" id="A0A024TV14"/>
<dbReference type="EMBL" id="KI913972">
    <property type="protein sequence ID" value="ETV97446.1"/>
    <property type="molecule type" value="Genomic_DNA"/>
</dbReference>
<organism evidence="1">
    <name type="scientific">Aphanomyces invadans</name>
    <dbReference type="NCBI Taxonomy" id="157072"/>
    <lineage>
        <taxon>Eukaryota</taxon>
        <taxon>Sar</taxon>
        <taxon>Stramenopiles</taxon>
        <taxon>Oomycota</taxon>
        <taxon>Saprolegniomycetes</taxon>
        <taxon>Saprolegniales</taxon>
        <taxon>Verrucalvaceae</taxon>
        <taxon>Aphanomyces</taxon>
    </lineage>
</organism>
<sequence>MSLIVSYSSKQMLQQLSSSDGGKGGPGVDNGVDVSPLHVLRHHFLSQLLSSHSSAGSFLHLSSLRNRYRSCSFFSFMCSSYSRFFTTKSCSLTSTFALVSAKFKYRSTARRRVH</sequence>
<dbReference type="RefSeq" id="XP_008873655.1">
    <property type="nucleotide sequence ID" value="XM_008875433.1"/>
</dbReference>
<accession>A0A024TV14</accession>
<dbReference type="VEuPathDB" id="FungiDB:H310_09377"/>
<dbReference type="GeneID" id="20086427"/>
<gene>
    <name evidence="1" type="ORF">H310_09377</name>
</gene>
<reference evidence="1" key="1">
    <citation type="submission" date="2013-12" db="EMBL/GenBank/DDBJ databases">
        <title>The Genome Sequence of Aphanomyces invadans NJM9701.</title>
        <authorList>
            <consortium name="The Broad Institute Genomics Platform"/>
            <person name="Russ C."/>
            <person name="Tyler B."/>
            <person name="van West P."/>
            <person name="Dieguez-Uribeondo J."/>
            <person name="Young S.K."/>
            <person name="Zeng Q."/>
            <person name="Gargeya S."/>
            <person name="Fitzgerald M."/>
            <person name="Abouelleil A."/>
            <person name="Alvarado L."/>
            <person name="Chapman S.B."/>
            <person name="Gainer-Dewar J."/>
            <person name="Goldberg J."/>
            <person name="Griggs A."/>
            <person name="Gujja S."/>
            <person name="Hansen M."/>
            <person name="Howarth C."/>
            <person name="Imamovic A."/>
            <person name="Ireland A."/>
            <person name="Larimer J."/>
            <person name="McCowan C."/>
            <person name="Murphy C."/>
            <person name="Pearson M."/>
            <person name="Poon T.W."/>
            <person name="Priest M."/>
            <person name="Roberts A."/>
            <person name="Saif S."/>
            <person name="Shea T."/>
            <person name="Sykes S."/>
            <person name="Wortman J."/>
            <person name="Nusbaum C."/>
            <person name="Birren B."/>
        </authorList>
    </citation>
    <scope>NUCLEOTIDE SEQUENCE [LARGE SCALE GENOMIC DNA]</scope>
    <source>
        <strain evidence="1">NJM9701</strain>
    </source>
</reference>
<protein>
    <submittedName>
        <fullName evidence="1">Uncharacterized protein</fullName>
    </submittedName>
</protein>
<name>A0A024TV14_9STRA</name>